<dbReference type="Proteomes" id="UP001175271">
    <property type="component" value="Unassembled WGS sequence"/>
</dbReference>
<dbReference type="Pfam" id="PF00385">
    <property type="entry name" value="Chromo"/>
    <property type="match status" value="1"/>
</dbReference>
<comment type="caution">
    <text evidence="4">The sequence shown here is derived from an EMBL/GenBank/DDBJ whole genome shotgun (WGS) entry which is preliminary data.</text>
</comment>
<comment type="subcellular location">
    <subcellularLocation>
        <location evidence="1">Nucleus</location>
    </subcellularLocation>
</comment>
<feature type="domain" description="Chromo" evidence="3">
    <location>
        <begin position="8"/>
        <end position="65"/>
    </location>
</feature>
<dbReference type="AlphaFoldDB" id="A0AA39MC36"/>
<dbReference type="GO" id="GO:0005634">
    <property type="term" value="C:nucleus"/>
    <property type="evidence" value="ECO:0007669"/>
    <property type="project" value="UniProtKB-SubCell"/>
</dbReference>
<reference evidence="4" key="1">
    <citation type="submission" date="2023-06" db="EMBL/GenBank/DDBJ databases">
        <title>Genomic analysis of the entomopathogenic nematode Steinernema hermaphroditum.</title>
        <authorList>
            <person name="Schwarz E.M."/>
            <person name="Heppert J.K."/>
            <person name="Baniya A."/>
            <person name="Schwartz H.T."/>
            <person name="Tan C.-H."/>
            <person name="Antoshechkin I."/>
            <person name="Sternberg P.W."/>
            <person name="Goodrich-Blair H."/>
            <person name="Dillman A.R."/>
        </authorList>
    </citation>
    <scope>NUCLEOTIDE SEQUENCE</scope>
    <source>
        <strain evidence="4">PS9179</strain>
        <tissue evidence="4">Whole animal</tissue>
    </source>
</reference>
<dbReference type="EMBL" id="JAUCMV010000001">
    <property type="protein sequence ID" value="KAK0428373.1"/>
    <property type="molecule type" value="Genomic_DNA"/>
</dbReference>
<protein>
    <recommendedName>
        <fullName evidence="3">Chromo domain-containing protein</fullName>
    </recommendedName>
</protein>
<evidence type="ECO:0000313" key="4">
    <source>
        <dbReference type="EMBL" id="KAK0428373.1"/>
    </source>
</evidence>
<accession>A0AA39MC36</accession>
<dbReference type="PROSITE" id="PS50013">
    <property type="entry name" value="CHROMO_2"/>
    <property type="match status" value="1"/>
</dbReference>
<evidence type="ECO:0000256" key="1">
    <source>
        <dbReference type="ARBA" id="ARBA00004123"/>
    </source>
</evidence>
<evidence type="ECO:0000256" key="2">
    <source>
        <dbReference type="ARBA" id="ARBA00023242"/>
    </source>
</evidence>
<dbReference type="SUPFAM" id="SSF54160">
    <property type="entry name" value="Chromo domain-like"/>
    <property type="match status" value="1"/>
</dbReference>
<evidence type="ECO:0000259" key="3">
    <source>
        <dbReference type="PROSITE" id="PS50013"/>
    </source>
</evidence>
<keyword evidence="2" id="KW-0539">Nucleus</keyword>
<organism evidence="4 5">
    <name type="scientific">Steinernema hermaphroditum</name>
    <dbReference type="NCBI Taxonomy" id="289476"/>
    <lineage>
        <taxon>Eukaryota</taxon>
        <taxon>Metazoa</taxon>
        <taxon>Ecdysozoa</taxon>
        <taxon>Nematoda</taxon>
        <taxon>Chromadorea</taxon>
        <taxon>Rhabditida</taxon>
        <taxon>Tylenchina</taxon>
        <taxon>Panagrolaimomorpha</taxon>
        <taxon>Strongyloidoidea</taxon>
        <taxon>Steinernematidae</taxon>
        <taxon>Steinernema</taxon>
    </lineage>
</organism>
<dbReference type="InterPro" id="IPR016197">
    <property type="entry name" value="Chromo-like_dom_sf"/>
</dbReference>
<name>A0AA39MC36_9BILA</name>
<proteinExistence type="predicted"/>
<sequence>MKRKLKSYPVEEVLAKKVNDDGVTEYLVRWVGYEQCTWEPEDHFIDKDVIQIFEAESRETNRLLTETRKYYNRIKVFKIQKGIEVLKIRAVDKNERRKDPYKVLLLVHYVDGCAELVPSDLVYEKYPERVNNFLLTGLKYLNNEELIIPQEEDDD</sequence>
<dbReference type="InterPro" id="IPR023780">
    <property type="entry name" value="Chromo_domain"/>
</dbReference>
<keyword evidence="5" id="KW-1185">Reference proteome</keyword>
<dbReference type="InterPro" id="IPR000953">
    <property type="entry name" value="Chromo/chromo_shadow_dom"/>
</dbReference>
<dbReference type="Gene3D" id="2.40.50.40">
    <property type="match status" value="1"/>
</dbReference>
<dbReference type="InterPro" id="IPR051219">
    <property type="entry name" value="Heterochromatin_chromo-domain"/>
</dbReference>
<dbReference type="PANTHER" id="PTHR22812">
    <property type="entry name" value="CHROMOBOX PROTEIN"/>
    <property type="match status" value="1"/>
</dbReference>
<evidence type="ECO:0000313" key="5">
    <source>
        <dbReference type="Proteomes" id="UP001175271"/>
    </source>
</evidence>
<dbReference type="SMART" id="SM00298">
    <property type="entry name" value="CHROMO"/>
    <property type="match status" value="1"/>
</dbReference>
<gene>
    <name evidence="4" type="ORF">QR680_010762</name>
</gene>